<protein>
    <submittedName>
        <fullName evidence="2">Uncharacterized protein</fullName>
    </submittedName>
</protein>
<feature type="region of interest" description="Disordered" evidence="1">
    <location>
        <begin position="138"/>
        <end position="182"/>
    </location>
</feature>
<evidence type="ECO:0000313" key="3">
    <source>
        <dbReference type="Proteomes" id="UP000294003"/>
    </source>
</evidence>
<reference evidence="2 3" key="1">
    <citation type="submission" date="2018-06" db="EMBL/GenBank/DDBJ databases">
        <title>Complete Genomes of Monosporascus.</title>
        <authorList>
            <person name="Robinson A.J."/>
            <person name="Natvig D.O."/>
        </authorList>
    </citation>
    <scope>NUCLEOTIDE SEQUENCE [LARGE SCALE GENOMIC DNA]</scope>
    <source>
        <strain evidence="2 3">CBS 609.92</strain>
    </source>
</reference>
<comment type="caution">
    <text evidence="2">The sequence shown here is derived from an EMBL/GenBank/DDBJ whole genome shotgun (WGS) entry which is preliminary data.</text>
</comment>
<feature type="compositionally biased region" description="Basic and acidic residues" evidence="1">
    <location>
        <begin position="85"/>
        <end position="97"/>
    </location>
</feature>
<keyword evidence="3" id="KW-1185">Reference proteome</keyword>
<evidence type="ECO:0000256" key="1">
    <source>
        <dbReference type="SAM" id="MobiDB-lite"/>
    </source>
</evidence>
<proteinExistence type="predicted"/>
<name>A0ABY0GWM1_9PEZI</name>
<organism evidence="2 3">
    <name type="scientific">Monosporascus cannonballus</name>
    <dbReference type="NCBI Taxonomy" id="155416"/>
    <lineage>
        <taxon>Eukaryota</taxon>
        <taxon>Fungi</taxon>
        <taxon>Dikarya</taxon>
        <taxon>Ascomycota</taxon>
        <taxon>Pezizomycotina</taxon>
        <taxon>Sordariomycetes</taxon>
        <taxon>Xylariomycetidae</taxon>
        <taxon>Xylariales</taxon>
        <taxon>Xylariales incertae sedis</taxon>
        <taxon>Monosporascus</taxon>
    </lineage>
</organism>
<sequence>MASTAAQAGSPYRSGHGSPAGGSSSRGGALSSEAPASSRFTAEMRDRQARGKDPYETSDGGGGGSDSGSSVGGGGLGGGRRHRSSGREPHRVLEKRRTAAQVLGTPEMLIAASFRNGESIPATRLRYTRMLCNIEAPLPALHHQQPQSPQQGLDGGRKKPTTSTSSAARKENGRGGGGGASR</sequence>
<dbReference type="Proteomes" id="UP000294003">
    <property type="component" value="Unassembled WGS sequence"/>
</dbReference>
<feature type="compositionally biased region" description="Low complexity" evidence="1">
    <location>
        <begin position="14"/>
        <end position="34"/>
    </location>
</feature>
<gene>
    <name evidence="2" type="ORF">DL762_009864</name>
</gene>
<dbReference type="EMBL" id="QJNS01000639">
    <property type="protein sequence ID" value="RYO76017.1"/>
    <property type="molecule type" value="Genomic_DNA"/>
</dbReference>
<evidence type="ECO:0000313" key="2">
    <source>
        <dbReference type="EMBL" id="RYO76017.1"/>
    </source>
</evidence>
<feature type="region of interest" description="Disordered" evidence="1">
    <location>
        <begin position="1"/>
        <end position="103"/>
    </location>
</feature>
<feature type="compositionally biased region" description="Basic and acidic residues" evidence="1">
    <location>
        <begin position="42"/>
        <end position="55"/>
    </location>
</feature>
<accession>A0ABY0GWM1</accession>
<feature type="compositionally biased region" description="Gly residues" evidence="1">
    <location>
        <begin position="59"/>
        <end position="78"/>
    </location>
</feature>